<sequence>MNFDNCNLLHPWGDSDLTPCFRETMVDAALPLAFLTWSIGSIVIATCRFKRSRSSFRTPLKTSLPNPQSYGSTSNQGDEGGHTKQQTHDLYEEKVCRWSIYNWSRLLAIAQCMIYCHALANVYFGDYVPDPLVEGSSFDLLVMYGGQSILWLSCTILAVVNLVSSPTLKPIGDEMCLQLNILYLVHFVIGLVDLHSFYGAYNYSTISTGYAISLYTTIISMLLLIFAVNEERHAPSEPVVTDTGRTLSAESWASLYSQFMFSWVDVMMTLGYQRTIDDQDLTELPAANRSSNALSDFRRNKQPGMWRSLAYTFHRSLLVQAGYSFVWSIAVFGPPFYLNKILKYIETPDPAEPALTAYIYVFGLFITSCINSLAYQQALHIGRTLSIRIKSIVIGEIYGKSLRRRDLSSSNSDTQSSAKDSKGADINNLLSIDATKVSESTAYVFYAYAYPLQLVICTAALYSLLGFAAFYGVLVLALTQPITYWIGNLFKSSQKALMSATDKRLKIVNELLGAIRIVKFFAWENELRARVTAARELELKAVRDRLMMLMWMLNSWLIIPMLVMVAVLYAFTRESALTASIVFTALSLFIILRSALNQLPMTISSLLQARVSMDRVVKFLGEDEVEPTSQGAHSSQIFIGFVDNATFGWDNSRSTSSDKNSAAAPILKDLNISFPRNKLSIICGPTGSGKSTLLSSLLNETYRYSGSVILPARPRRHNHQLGDSVSGIAYVAQTAWIQNCSIRNNILFGLDFDEDRYAKVLYMTALTRDLDILEFGDETEVGEKGVNLSGGQKQRLAIARAIYSDAETIILDDCLSAVDAHTAKHLYDNCIKGELMIDRTVILVTHYVALCMDGASYIVSLKDGKVAAAGDPRQVLQTGALGYELANAKDQQKEDRQEMEEDGLIPSVPLNAKSAKTGTGSKLVKDEVRAEGSVPLSVYASYFFATGGYSFWFAVLFFFSLTEAIVMGQDYWLKVWSQIYSTADTTTPSLQPTVLSSTRMETLNNGGLLTNLMSPNAYQLDFFATSPPLKDPHSINVMYYLGVYFAIGLVSVAVGSVRYLVLNHGSIKASRRLHSQLLDRILRARIRFFDTTPLGRIVNRFSSDMETIDQEVSPQFSYMLHSAVMALMDVILVSVVTPGFLIPGALIAVVFWKIGIYYLETSRDLKRLVSVSRSPIYTHFHEAVTGGGVATIRAFGAQDRFIKDNYDMVDNNIRPYIWMWATNRWLHCRVDIAGAFVGFCAGFVLVLSRNWVDAGLAGLSLSYALSFTSNILWVVRSYAMNEMNLNAIERISEYLDLEEEPPALIPETMPRASWPENGSIKVDNLVVKYAPESPTVLRNVSFEVKSREKVAIVGRTGSGKSTFCLSLWRFMEATSGSITIDGVDISTLGLETLRSRLTIIPQDPVLFSGTLRSNLDPFNQYDDASLWAAVKRSHLVGSLGNEESSNDTNGASPTSDITLDSVVAESGKNFSAGQRQLIALARALVKRSSLIVLDEATSSVDFETDRKIQRTIRSEFNDSALLCVAHRLRTICDYDRVLVLDNGEVMEYDSPYQLMMKDGGIFQQMCQRSGEFSELLAMAQGKSSLT</sequence>
<dbReference type="EMBL" id="LT553503">
    <property type="protein sequence ID" value="SAM01185.1"/>
    <property type="molecule type" value="Genomic_DNA"/>
</dbReference>
<reference evidence="14" key="1">
    <citation type="submission" date="2016-04" db="EMBL/GenBank/DDBJ databases">
        <authorList>
            <person name="Evans L.H."/>
            <person name="Alamgir A."/>
            <person name="Owens N."/>
            <person name="Weber N.D."/>
            <person name="Virtaneva K."/>
            <person name="Barbian K."/>
            <person name="Babar A."/>
            <person name="Rosenke K."/>
        </authorList>
    </citation>
    <scope>NUCLEOTIDE SEQUENCE [LARGE SCALE GENOMIC DNA]</scope>
    <source>
        <strain evidence="14">CBS 101.48</strain>
    </source>
</reference>
<feature type="transmembrane region" description="Helical" evidence="11">
    <location>
        <begin position="939"/>
        <end position="961"/>
    </location>
</feature>
<feature type="domain" description="ABC transporter" evidence="12">
    <location>
        <begin position="652"/>
        <end position="888"/>
    </location>
</feature>
<feature type="compositionally biased region" description="Polar residues" evidence="10">
    <location>
        <begin position="58"/>
        <end position="77"/>
    </location>
</feature>
<keyword evidence="3 11" id="KW-0812">Transmembrane</keyword>
<dbReference type="InterPro" id="IPR050173">
    <property type="entry name" value="ABC_transporter_C-like"/>
</dbReference>
<dbReference type="PROSITE" id="PS50929">
    <property type="entry name" value="ABC_TM1F"/>
    <property type="match status" value="2"/>
</dbReference>
<feature type="transmembrane region" description="Helical" evidence="11">
    <location>
        <begin position="1037"/>
        <end position="1061"/>
    </location>
</feature>
<keyword evidence="4" id="KW-0677">Repeat</keyword>
<dbReference type="Pfam" id="PF00005">
    <property type="entry name" value="ABC_tran"/>
    <property type="match status" value="2"/>
</dbReference>
<dbReference type="Pfam" id="PF00664">
    <property type="entry name" value="ABC_membrane"/>
    <property type="match status" value="2"/>
</dbReference>
<organism evidence="14">
    <name type="scientific">Absidia glauca</name>
    <name type="common">Pin mould</name>
    <dbReference type="NCBI Taxonomy" id="4829"/>
    <lineage>
        <taxon>Eukaryota</taxon>
        <taxon>Fungi</taxon>
        <taxon>Fungi incertae sedis</taxon>
        <taxon>Mucoromycota</taxon>
        <taxon>Mucoromycotina</taxon>
        <taxon>Mucoromycetes</taxon>
        <taxon>Mucorales</taxon>
        <taxon>Cunninghamellaceae</taxon>
        <taxon>Absidia</taxon>
    </lineage>
</organism>
<dbReference type="Gene3D" id="3.40.50.300">
    <property type="entry name" value="P-loop containing nucleotide triphosphate hydrolases"/>
    <property type="match status" value="2"/>
</dbReference>
<feature type="region of interest" description="Disordered" evidence="10">
    <location>
        <begin position="58"/>
        <end position="84"/>
    </location>
</feature>
<dbReference type="GO" id="GO:0005524">
    <property type="term" value="F:ATP binding"/>
    <property type="evidence" value="ECO:0007669"/>
    <property type="project" value="UniProtKB-KW"/>
</dbReference>
<gene>
    <name evidence="14" type="primary">ABSGL_06922.1 scaffold 8678</name>
</gene>
<feature type="transmembrane region" description="Helical" evidence="11">
    <location>
        <begin position="106"/>
        <end position="124"/>
    </location>
</feature>
<dbReference type="PANTHER" id="PTHR24223:SF353">
    <property type="entry name" value="ABC TRANSPORTER ATP-BINDING PROTEIN_PERMEASE VMR1-RELATED"/>
    <property type="match status" value="1"/>
</dbReference>
<dbReference type="GO" id="GO:0140359">
    <property type="term" value="F:ABC-type transporter activity"/>
    <property type="evidence" value="ECO:0007669"/>
    <property type="project" value="InterPro"/>
</dbReference>
<evidence type="ECO:0000256" key="5">
    <source>
        <dbReference type="ARBA" id="ARBA00022741"/>
    </source>
</evidence>
<feature type="transmembrane region" description="Helical" evidence="11">
    <location>
        <begin position="1228"/>
        <end position="1248"/>
    </location>
</feature>
<evidence type="ECO:0000256" key="7">
    <source>
        <dbReference type="ARBA" id="ARBA00022989"/>
    </source>
</evidence>
<comment type="subcellular location">
    <subcellularLocation>
        <location evidence="1">Membrane</location>
        <topology evidence="1">Multi-pass membrane protein</topology>
    </subcellularLocation>
</comment>
<dbReference type="FunFam" id="3.40.50.300:FF:000565">
    <property type="entry name" value="ABC bile acid transporter"/>
    <property type="match status" value="1"/>
</dbReference>
<feature type="domain" description="ABC transmembrane type-1" evidence="13">
    <location>
        <begin position="953"/>
        <end position="1280"/>
    </location>
</feature>
<evidence type="ECO:0000313" key="15">
    <source>
        <dbReference type="Proteomes" id="UP000078561"/>
    </source>
</evidence>
<dbReference type="InParanoid" id="A0A168NTQ3"/>
<keyword evidence="15" id="KW-1185">Reference proteome</keyword>
<dbReference type="InterPro" id="IPR036640">
    <property type="entry name" value="ABC1_TM_sf"/>
</dbReference>
<feature type="transmembrane region" description="Helical" evidence="11">
    <location>
        <begin position="28"/>
        <end position="47"/>
    </location>
</feature>
<evidence type="ECO:0000256" key="2">
    <source>
        <dbReference type="ARBA" id="ARBA00022448"/>
    </source>
</evidence>
<feature type="domain" description="ABC transmembrane type-1" evidence="13">
    <location>
        <begin position="324"/>
        <end position="608"/>
    </location>
</feature>
<evidence type="ECO:0000256" key="6">
    <source>
        <dbReference type="ARBA" id="ARBA00022840"/>
    </source>
</evidence>
<dbReference type="InterPro" id="IPR003593">
    <property type="entry name" value="AAA+_ATPase"/>
</dbReference>
<dbReference type="InterPro" id="IPR011527">
    <property type="entry name" value="ABC1_TM_dom"/>
</dbReference>
<dbReference type="CDD" id="cd18596">
    <property type="entry name" value="ABC_6TM_VMR1_D1_like"/>
    <property type="match status" value="1"/>
</dbReference>
<feature type="transmembrane region" description="Helical" evidence="11">
    <location>
        <begin position="210"/>
        <end position="228"/>
    </location>
</feature>
<feature type="transmembrane region" description="Helical" evidence="11">
    <location>
        <begin position="577"/>
        <end position="596"/>
    </location>
</feature>
<evidence type="ECO:0000256" key="9">
    <source>
        <dbReference type="ARBA" id="ARBA00023180"/>
    </source>
</evidence>
<keyword evidence="8 11" id="KW-0472">Membrane</keyword>
<feature type="transmembrane region" description="Helical" evidence="11">
    <location>
        <begin position="1140"/>
        <end position="1159"/>
    </location>
</feature>
<keyword evidence="9" id="KW-0325">Glycoprotein</keyword>
<dbReference type="Proteomes" id="UP000078561">
    <property type="component" value="Unassembled WGS sequence"/>
</dbReference>
<feature type="transmembrane region" description="Helical" evidence="11">
    <location>
        <begin position="468"/>
        <end position="490"/>
    </location>
</feature>
<accession>A0A168NTQ3</accession>
<evidence type="ECO:0000256" key="3">
    <source>
        <dbReference type="ARBA" id="ARBA00022692"/>
    </source>
</evidence>
<dbReference type="CDD" id="cd18604">
    <property type="entry name" value="ABC_6TM_VMR1_D2_like"/>
    <property type="match status" value="1"/>
</dbReference>
<proteinExistence type="predicted"/>
<protein>
    <submittedName>
        <fullName evidence="14">Uncharacterized protein</fullName>
    </submittedName>
</protein>
<dbReference type="CDD" id="cd03244">
    <property type="entry name" value="ABCC_MRP_domain2"/>
    <property type="match status" value="1"/>
</dbReference>
<keyword evidence="6" id="KW-0067">ATP-binding</keyword>
<feature type="domain" description="ABC transporter" evidence="12">
    <location>
        <begin position="1320"/>
        <end position="1567"/>
    </location>
</feature>
<name>A0A168NTQ3_ABSGL</name>
<dbReference type="GO" id="GO:0000329">
    <property type="term" value="C:fungal-type vacuole membrane"/>
    <property type="evidence" value="ECO:0007669"/>
    <property type="project" value="TreeGrafter"/>
</dbReference>
<dbReference type="STRING" id="4829.A0A168NTQ3"/>
<dbReference type="SUPFAM" id="SSF90123">
    <property type="entry name" value="ABC transporter transmembrane region"/>
    <property type="match status" value="2"/>
</dbReference>
<dbReference type="PROSITE" id="PS50893">
    <property type="entry name" value="ABC_TRANSPORTER_2"/>
    <property type="match status" value="2"/>
</dbReference>
<feature type="transmembrane region" description="Helical" evidence="11">
    <location>
        <begin position="443"/>
        <end position="462"/>
    </location>
</feature>
<evidence type="ECO:0000256" key="4">
    <source>
        <dbReference type="ARBA" id="ARBA00022737"/>
    </source>
</evidence>
<dbReference type="InterPro" id="IPR017871">
    <property type="entry name" value="ABC_transporter-like_CS"/>
</dbReference>
<dbReference type="OMA" id="KMWEHVE"/>
<dbReference type="FunCoup" id="A0A168NTQ3">
    <property type="interactions" value="62"/>
</dbReference>
<dbReference type="CDD" id="cd03250">
    <property type="entry name" value="ABCC_MRP_domain1"/>
    <property type="match status" value="1"/>
</dbReference>
<keyword evidence="5" id="KW-0547">Nucleotide-binding</keyword>
<feature type="transmembrane region" description="Helical" evidence="11">
    <location>
        <begin position="317"/>
        <end position="337"/>
    </location>
</feature>
<dbReference type="InterPro" id="IPR003439">
    <property type="entry name" value="ABC_transporter-like_ATP-bd"/>
</dbReference>
<evidence type="ECO:0000256" key="11">
    <source>
        <dbReference type="SAM" id="Phobius"/>
    </source>
</evidence>
<evidence type="ECO:0000259" key="12">
    <source>
        <dbReference type="PROSITE" id="PS50893"/>
    </source>
</evidence>
<evidence type="ECO:0000256" key="10">
    <source>
        <dbReference type="SAM" id="MobiDB-lite"/>
    </source>
</evidence>
<dbReference type="SUPFAM" id="SSF52540">
    <property type="entry name" value="P-loop containing nucleoside triphosphate hydrolases"/>
    <property type="match status" value="2"/>
</dbReference>
<evidence type="ECO:0000313" key="14">
    <source>
        <dbReference type="EMBL" id="SAM01185.1"/>
    </source>
</evidence>
<feature type="transmembrane region" description="Helical" evidence="11">
    <location>
        <begin position="144"/>
        <end position="163"/>
    </location>
</feature>
<feature type="transmembrane region" description="Helical" evidence="11">
    <location>
        <begin position="175"/>
        <end position="198"/>
    </location>
</feature>
<dbReference type="InterPro" id="IPR027417">
    <property type="entry name" value="P-loop_NTPase"/>
</dbReference>
<dbReference type="GO" id="GO:0016887">
    <property type="term" value="F:ATP hydrolysis activity"/>
    <property type="evidence" value="ECO:0007669"/>
    <property type="project" value="InterPro"/>
</dbReference>
<evidence type="ECO:0000256" key="8">
    <source>
        <dbReference type="ARBA" id="ARBA00023136"/>
    </source>
</evidence>
<dbReference type="OrthoDB" id="6500128at2759"/>
<dbReference type="SMART" id="SM00382">
    <property type="entry name" value="AAA"/>
    <property type="match status" value="2"/>
</dbReference>
<dbReference type="Gene3D" id="1.20.1560.10">
    <property type="entry name" value="ABC transporter type 1, transmembrane domain"/>
    <property type="match status" value="2"/>
</dbReference>
<keyword evidence="2" id="KW-0813">Transport</keyword>
<dbReference type="PROSITE" id="PS00211">
    <property type="entry name" value="ABC_TRANSPORTER_1"/>
    <property type="match status" value="2"/>
</dbReference>
<evidence type="ECO:0000256" key="1">
    <source>
        <dbReference type="ARBA" id="ARBA00004141"/>
    </source>
</evidence>
<keyword evidence="7 11" id="KW-1133">Transmembrane helix</keyword>
<dbReference type="PANTHER" id="PTHR24223">
    <property type="entry name" value="ATP-BINDING CASSETTE SUB-FAMILY C"/>
    <property type="match status" value="1"/>
</dbReference>
<feature type="transmembrane region" description="Helical" evidence="11">
    <location>
        <begin position="1254"/>
        <end position="1275"/>
    </location>
</feature>
<feature type="transmembrane region" description="Helical" evidence="11">
    <location>
        <begin position="357"/>
        <end position="375"/>
    </location>
</feature>
<evidence type="ECO:0000259" key="13">
    <source>
        <dbReference type="PROSITE" id="PS50929"/>
    </source>
</evidence>
<dbReference type="FunFam" id="3.40.50.300:FF:000825">
    <property type="entry name" value="ABC bile acid transporter"/>
    <property type="match status" value="1"/>
</dbReference>
<feature type="transmembrane region" description="Helical" evidence="11">
    <location>
        <begin position="549"/>
        <end position="571"/>
    </location>
</feature>